<keyword evidence="8 11" id="KW-1133">Transmembrane helix</keyword>
<evidence type="ECO:0000256" key="5">
    <source>
        <dbReference type="ARBA" id="ARBA00022448"/>
    </source>
</evidence>
<feature type="transmembrane region" description="Helical" evidence="11">
    <location>
        <begin position="289"/>
        <end position="311"/>
    </location>
</feature>
<dbReference type="Pfam" id="PF12704">
    <property type="entry name" value="MacB_PCD"/>
    <property type="match status" value="1"/>
</dbReference>
<comment type="subunit">
    <text evidence="3">The complex is composed of two ATP-binding proteins (HrtA), two transmembrane proteins (HrtB) and a solute-binding protein.</text>
</comment>
<dbReference type="InterPro" id="IPR003838">
    <property type="entry name" value="ABC3_permease_C"/>
</dbReference>
<keyword evidence="6" id="KW-1003">Cell membrane</keyword>
<evidence type="ECO:0000256" key="3">
    <source>
        <dbReference type="ARBA" id="ARBA00011131"/>
    </source>
</evidence>
<evidence type="ECO:0000256" key="11">
    <source>
        <dbReference type="SAM" id="Phobius"/>
    </source>
</evidence>
<comment type="caution">
    <text evidence="14">The sequence shown here is derived from an EMBL/GenBank/DDBJ whole genome shotgun (WGS) entry which is preliminary data.</text>
</comment>
<evidence type="ECO:0000256" key="4">
    <source>
        <dbReference type="ARBA" id="ARBA00016962"/>
    </source>
</evidence>
<evidence type="ECO:0000259" key="13">
    <source>
        <dbReference type="Pfam" id="PF12704"/>
    </source>
</evidence>
<feature type="transmembrane region" description="Helical" evidence="11">
    <location>
        <begin position="332"/>
        <end position="351"/>
    </location>
</feature>
<organism evidence="14 15">
    <name type="scientific">Amylolactobacillus amylotrophicus DSM 20534</name>
    <dbReference type="NCBI Taxonomy" id="1423722"/>
    <lineage>
        <taxon>Bacteria</taxon>
        <taxon>Bacillati</taxon>
        <taxon>Bacillota</taxon>
        <taxon>Bacilli</taxon>
        <taxon>Lactobacillales</taxon>
        <taxon>Lactobacillaceae</taxon>
        <taxon>Amylolactobacillus</taxon>
    </lineage>
</organism>
<keyword evidence="9 11" id="KW-0472">Membrane</keyword>
<feature type="domain" description="MacB-like periplasmic core" evidence="13">
    <location>
        <begin position="19"/>
        <end position="198"/>
    </location>
</feature>
<gene>
    <name evidence="14" type="ORF">FC62_GL001454</name>
</gene>
<evidence type="ECO:0000256" key="9">
    <source>
        <dbReference type="ARBA" id="ARBA00023136"/>
    </source>
</evidence>
<evidence type="ECO:0000256" key="10">
    <source>
        <dbReference type="ARBA" id="ARBA00024973"/>
    </source>
</evidence>
<comment type="subcellular location">
    <subcellularLocation>
        <location evidence="1">Cell membrane</location>
        <topology evidence="1">Multi-pass membrane protein</topology>
    </subcellularLocation>
</comment>
<keyword evidence="5" id="KW-0813">Transport</keyword>
<sequence length="361" mass="39272">MFLALKEMKDQKLRYLLLTSIIGLIALVVFVISGLASGLSSGNKQVVLDWHATGMVLNKNANKTVNASNLAAREQENVTAEKVAPMGIYSGALKQGEEQNNITVFGTEKDSFILPKLLEGKSFDEDYTIMISQNMADKFQLAVGDQIKVGNLKHKLKVTGIFKATTYLLQTVGYTNLTTYQELKYGTKAADESQIMVNMFAVKDKSLKDVALNDTKTVPLEKFSNTTFIENIPGEKPEQITLNAMVYVLIIISAGIVAIFMYVLTLQKKNLFGILKAQGIPASVISKSIFAQSLVMGLLGVGVAFILALVLGKFTPEAMPFKADYLKWVMNGLLLIVVATLGSIFSLPTVLKADPVESIGG</sequence>
<evidence type="ECO:0000256" key="8">
    <source>
        <dbReference type="ARBA" id="ARBA00022989"/>
    </source>
</evidence>
<evidence type="ECO:0000313" key="14">
    <source>
        <dbReference type="EMBL" id="KRK37112.1"/>
    </source>
</evidence>
<name>A0A0R1GTM0_9LACO</name>
<dbReference type="PANTHER" id="PTHR43738">
    <property type="entry name" value="ABC TRANSPORTER, MEMBRANE PROTEIN"/>
    <property type="match status" value="1"/>
</dbReference>
<dbReference type="PANTHER" id="PTHR43738:SF1">
    <property type="entry name" value="HEMIN TRANSPORT SYSTEM PERMEASE PROTEIN HRTB-RELATED"/>
    <property type="match status" value="1"/>
</dbReference>
<dbReference type="InterPro" id="IPR025857">
    <property type="entry name" value="MacB_PCD"/>
</dbReference>
<protein>
    <recommendedName>
        <fullName evidence="4">Putative hemin transport system permease protein HrtB</fullName>
    </recommendedName>
</protein>
<comment type="similarity">
    <text evidence="2">Belongs to the ABC-4 integral membrane protein family. HrtB subfamily.</text>
</comment>
<accession>A0A0R1GTM0</accession>
<keyword evidence="7 11" id="KW-0812">Transmembrane</keyword>
<comment type="function">
    <text evidence="10">Part of the ABC transporter complex hrt involved in hemin import. Responsible for the translocation of the substrate across the membrane.</text>
</comment>
<evidence type="ECO:0000256" key="1">
    <source>
        <dbReference type="ARBA" id="ARBA00004651"/>
    </source>
</evidence>
<dbReference type="InterPro" id="IPR051125">
    <property type="entry name" value="ABC-4/HrtB_transporter"/>
</dbReference>
<evidence type="ECO:0000256" key="7">
    <source>
        <dbReference type="ARBA" id="ARBA00022692"/>
    </source>
</evidence>
<feature type="transmembrane region" description="Helical" evidence="11">
    <location>
        <begin position="15"/>
        <end position="36"/>
    </location>
</feature>
<evidence type="ECO:0000256" key="2">
    <source>
        <dbReference type="ARBA" id="ARBA00008697"/>
    </source>
</evidence>
<proteinExistence type="inferred from homology"/>
<feature type="transmembrane region" description="Helical" evidence="11">
    <location>
        <begin position="244"/>
        <end position="264"/>
    </location>
</feature>
<evidence type="ECO:0000313" key="15">
    <source>
        <dbReference type="Proteomes" id="UP000050909"/>
    </source>
</evidence>
<dbReference type="Proteomes" id="UP000050909">
    <property type="component" value="Unassembled WGS sequence"/>
</dbReference>
<keyword evidence="15" id="KW-1185">Reference proteome</keyword>
<feature type="domain" description="ABC3 transporter permease C-terminal" evidence="12">
    <location>
        <begin position="244"/>
        <end position="355"/>
    </location>
</feature>
<dbReference type="GO" id="GO:0005886">
    <property type="term" value="C:plasma membrane"/>
    <property type="evidence" value="ECO:0007669"/>
    <property type="project" value="UniProtKB-SubCell"/>
</dbReference>
<dbReference type="EMBL" id="AZCV01000007">
    <property type="protein sequence ID" value="KRK37112.1"/>
    <property type="molecule type" value="Genomic_DNA"/>
</dbReference>
<evidence type="ECO:0000256" key="6">
    <source>
        <dbReference type="ARBA" id="ARBA00022475"/>
    </source>
</evidence>
<dbReference type="Pfam" id="PF02687">
    <property type="entry name" value="FtsX"/>
    <property type="match status" value="1"/>
</dbReference>
<dbReference type="PATRIC" id="fig|1423722.3.peg.1481"/>
<reference evidence="14 15" key="1">
    <citation type="journal article" date="2015" name="Genome Announc.">
        <title>Expanding the biotechnology potential of lactobacilli through comparative genomics of 213 strains and associated genera.</title>
        <authorList>
            <person name="Sun Z."/>
            <person name="Harris H.M."/>
            <person name="McCann A."/>
            <person name="Guo C."/>
            <person name="Argimon S."/>
            <person name="Zhang W."/>
            <person name="Yang X."/>
            <person name="Jeffery I.B."/>
            <person name="Cooney J.C."/>
            <person name="Kagawa T.F."/>
            <person name="Liu W."/>
            <person name="Song Y."/>
            <person name="Salvetti E."/>
            <person name="Wrobel A."/>
            <person name="Rasinkangas P."/>
            <person name="Parkhill J."/>
            <person name="Rea M.C."/>
            <person name="O'Sullivan O."/>
            <person name="Ritari J."/>
            <person name="Douillard F.P."/>
            <person name="Paul Ross R."/>
            <person name="Yang R."/>
            <person name="Briner A.E."/>
            <person name="Felis G.E."/>
            <person name="de Vos W.M."/>
            <person name="Barrangou R."/>
            <person name="Klaenhammer T.R."/>
            <person name="Caufield P.W."/>
            <person name="Cui Y."/>
            <person name="Zhang H."/>
            <person name="O'Toole P.W."/>
        </authorList>
    </citation>
    <scope>NUCLEOTIDE SEQUENCE [LARGE SCALE GENOMIC DNA]</scope>
    <source>
        <strain evidence="14 15">DSM 20534</strain>
    </source>
</reference>
<dbReference type="RefSeq" id="WP_056945790.1">
    <property type="nucleotide sequence ID" value="NZ_AZCV01000007.1"/>
</dbReference>
<dbReference type="AlphaFoldDB" id="A0A0R1GTM0"/>
<evidence type="ECO:0000259" key="12">
    <source>
        <dbReference type="Pfam" id="PF02687"/>
    </source>
</evidence>